<dbReference type="CDD" id="cd02440">
    <property type="entry name" value="AdoMet_MTases"/>
    <property type="match status" value="1"/>
</dbReference>
<dbReference type="PATRIC" id="fig|1393736.3.peg.3899"/>
<protein>
    <submittedName>
        <fullName evidence="4">Putative methylase of HemK family</fullName>
        <ecNumber evidence="4">2.1.1.-</ecNumber>
    </submittedName>
</protein>
<keyword evidence="2 4" id="KW-0808">Transferase</keyword>
<keyword evidence="5" id="KW-1185">Reference proteome</keyword>
<dbReference type="GO" id="GO:0032259">
    <property type="term" value="P:methylation"/>
    <property type="evidence" value="ECO:0007669"/>
    <property type="project" value="UniProtKB-KW"/>
</dbReference>
<evidence type="ECO:0000313" key="5">
    <source>
        <dbReference type="Proteomes" id="UP000023464"/>
    </source>
</evidence>
<dbReference type="InterPro" id="IPR050320">
    <property type="entry name" value="N5-glutamine_MTase"/>
</dbReference>
<dbReference type="SUPFAM" id="SSF53335">
    <property type="entry name" value="S-adenosyl-L-methionine-dependent methyltransferases"/>
    <property type="match status" value="1"/>
</dbReference>
<dbReference type="PANTHER" id="PTHR18895">
    <property type="entry name" value="HEMK METHYLTRANSFERASE"/>
    <property type="match status" value="1"/>
</dbReference>
<dbReference type="Gene3D" id="3.40.50.150">
    <property type="entry name" value="Vaccinia Virus protein VP39"/>
    <property type="match status" value="1"/>
</dbReference>
<dbReference type="Proteomes" id="UP000023464">
    <property type="component" value="Unassembled WGS sequence"/>
</dbReference>
<evidence type="ECO:0000256" key="2">
    <source>
        <dbReference type="ARBA" id="ARBA00022679"/>
    </source>
</evidence>
<organism evidence="4 5">
    <name type="scientific">Photorhabdus aegyptia</name>
    <dbReference type="NCBI Taxonomy" id="2805098"/>
    <lineage>
        <taxon>Bacteria</taxon>
        <taxon>Pseudomonadati</taxon>
        <taxon>Pseudomonadota</taxon>
        <taxon>Gammaproteobacteria</taxon>
        <taxon>Enterobacterales</taxon>
        <taxon>Morganellaceae</taxon>
        <taxon>Photorhabdus</taxon>
    </lineage>
</organism>
<dbReference type="GO" id="GO:0008276">
    <property type="term" value="F:protein methyltransferase activity"/>
    <property type="evidence" value="ECO:0007669"/>
    <property type="project" value="InterPro"/>
</dbReference>
<evidence type="ECO:0000313" key="4">
    <source>
        <dbReference type="EMBL" id="EYU13697.1"/>
    </source>
</evidence>
<comment type="caution">
    <text evidence="4">The sequence shown here is derived from an EMBL/GenBank/DDBJ whole genome shotgun (WGS) entry which is preliminary data.</text>
</comment>
<reference evidence="4 5" key="1">
    <citation type="submission" date="2014-03" db="EMBL/GenBank/DDBJ databases">
        <title>Draft Genome of Photorhabdus luminescens BA1, an Egyptian Isolate.</title>
        <authorList>
            <person name="Ghazal S."/>
            <person name="Hurst S.G.IV."/>
            <person name="Morris K."/>
            <person name="Thomas K."/>
            <person name="Tisa L.S."/>
        </authorList>
    </citation>
    <scope>NUCLEOTIDE SEQUENCE [LARGE SCALE GENOMIC DNA]</scope>
    <source>
        <strain evidence="4 5">BA1</strain>
    </source>
</reference>
<dbReference type="InterPro" id="IPR002052">
    <property type="entry name" value="DNA_methylase_N6_adenine_CS"/>
</dbReference>
<dbReference type="RefSeq" id="WP_036782127.1">
    <property type="nucleotide sequence ID" value="NZ_CAWLTM010000042.1"/>
</dbReference>
<dbReference type="PANTHER" id="PTHR18895:SF74">
    <property type="entry name" value="MTRF1L RELEASE FACTOR GLUTAMINE METHYLTRANSFERASE"/>
    <property type="match status" value="1"/>
</dbReference>
<dbReference type="Pfam" id="PF03602">
    <property type="entry name" value="Cons_hypoth95"/>
    <property type="match status" value="1"/>
</dbReference>
<dbReference type="NCBIfam" id="TIGR00536">
    <property type="entry name" value="hemK_fam"/>
    <property type="match status" value="1"/>
</dbReference>
<dbReference type="PROSITE" id="PS00092">
    <property type="entry name" value="N6_MTASE"/>
    <property type="match status" value="1"/>
</dbReference>
<dbReference type="EMBL" id="JFGV01000073">
    <property type="protein sequence ID" value="EYU13697.1"/>
    <property type="molecule type" value="Genomic_DNA"/>
</dbReference>
<dbReference type="InterPro" id="IPR004556">
    <property type="entry name" value="HemK-like"/>
</dbReference>
<name>A0A022PBY5_9GAMM</name>
<accession>A0A022PBY5</accession>
<sequence>MSFSLKDQVVIDNARKLLSEAGVWDVETDLTCLIDRYLERRCKDRARDEFMLAVHERCNRIPLGHIVGTVDFDGLPLTVGTGVFIPRPHSQVIHKWLENEYQAPHGAVVLDLCSGSGAIGLAIAKRRPDLKVTCVEYDDVAFQYLTRNIHRLANWAIKADALKADLRDWQAFSQFNESVALIVANPPYVPEQQEILPEWEEHHPYASVYSGDDGLDLTRLIIKQAKQLLQSEGWLVIEHGESQEESVRALFADAGFSLVRTIIDEDVSDTTGSSVITVGCKLL</sequence>
<evidence type="ECO:0000256" key="1">
    <source>
        <dbReference type="ARBA" id="ARBA00022603"/>
    </source>
</evidence>
<keyword evidence="3" id="KW-0949">S-adenosyl-L-methionine</keyword>
<keyword evidence="1 4" id="KW-0489">Methyltransferase</keyword>
<evidence type="ECO:0000256" key="3">
    <source>
        <dbReference type="ARBA" id="ARBA00022691"/>
    </source>
</evidence>
<dbReference type="GO" id="GO:0003676">
    <property type="term" value="F:nucleic acid binding"/>
    <property type="evidence" value="ECO:0007669"/>
    <property type="project" value="InterPro"/>
</dbReference>
<dbReference type="AlphaFoldDB" id="A0A022PBY5"/>
<dbReference type="InterPro" id="IPR029063">
    <property type="entry name" value="SAM-dependent_MTases_sf"/>
</dbReference>
<proteinExistence type="predicted"/>
<dbReference type="EC" id="2.1.1.-" evidence="4"/>
<gene>
    <name evidence="4" type="ORF">BA1DRAFT_03822</name>
</gene>